<dbReference type="AlphaFoldDB" id="A0A437QA84"/>
<dbReference type="PANTHER" id="PTHR38774:SF1">
    <property type="entry name" value="CYTOPLASMIC PROTEIN"/>
    <property type="match status" value="1"/>
</dbReference>
<dbReference type="PANTHER" id="PTHR38774">
    <property type="entry name" value="CYTOPLASMIC PROTEIN-RELATED"/>
    <property type="match status" value="1"/>
</dbReference>
<dbReference type="RefSeq" id="WP_127693254.1">
    <property type="nucleotide sequence ID" value="NZ_SACQ01000002.1"/>
</dbReference>
<protein>
    <submittedName>
        <fullName evidence="1">DUF1249 domain-containing protein</fullName>
    </submittedName>
</protein>
<evidence type="ECO:0000313" key="2">
    <source>
        <dbReference type="Proteomes" id="UP000282818"/>
    </source>
</evidence>
<organism evidence="1 2">
    <name type="scientific">Neptunomonas marina</name>
    <dbReference type="NCBI Taxonomy" id="1815562"/>
    <lineage>
        <taxon>Bacteria</taxon>
        <taxon>Pseudomonadati</taxon>
        <taxon>Pseudomonadota</taxon>
        <taxon>Gammaproteobacteria</taxon>
        <taxon>Oceanospirillales</taxon>
        <taxon>Oceanospirillaceae</taxon>
        <taxon>Neptunomonas</taxon>
    </lineage>
</organism>
<dbReference type="EMBL" id="SACQ01000002">
    <property type="protein sequence ID" value="RVU31396.1"/>
    <property type="molecule type" value="Genomic_DNA"/>
</dbReference>
<name>A0A437QA84_9GAMM</name>
<dbReference type="InterPro" id="IPR009659">
    <property type="entry name" value="DUF1249"/>
</dbReference>
<proteinExistence type="predicted"/>
<sequence>MRRKYVPDLTRQMSICEANYARVNKLMPDLEHQDAREFSISSQEQQSAVRIEVMERFTYTTTLRVSQSSAATPWLDAPTLLVRLYHDAGMAEVIHTERRQFSGAYSYPNHQMFQPDEKAQLNHYLGEWLSHCLRYGQHHEPIYLAYPAS</sequence>
<dbReference type="Proteomes" id="UP000282818">
    <property type="component" value="Unassembled WGS sequence"/>
</dbReference>
<dbReference type="Pfam" id="PF06853">
    <property type="entry name" value="DUF1249"/>
    <property type="match status" value="1"/>
</dbReference>
<reference evidence="1 2" key="1">
    <citation type="submission" date="2019-01" db="EMBL/GenBank/DDBJ databases">
        <authorList>
            <person name="Chen W.-M."/>
        </authorList>
    </citation>
    <scope>NUCLEOTIDE SEQUENCE [LARGE SCALE GENOMIC DNA]</scope>
    <source>
        <strain evidence="1 2">HPM-16</strain>
    </source>
</reference>
<accession>A0A437QA84</accession>
<keyword evidence="2" id="KW-1185">Reference proteome</keyword>
<comment type="caution">
    <text evidence="1">The sequence shown here is derived from an EMBL/GenBank/DDBJ whole genome shotgun (WGS) entry which is preliminary data.</text>
</comment>
<gene>
    <name evidence="1" type="ORF">EOE65_05265</name>
</gene>
<evidence type="ECO:0000313" key="1">
    <source>
        <dbReference type="EMBL" id="RVU31396.1"/>
    </source>
</evidence>